<evidence type="ECO:0000256" key="7">
    <source>
        <dbReference type="SAM" id="MobiDB-lite"/>
    </source>
</evidence>
<dbReference type="Pfam" id="PF05158">
    <property type="entry name" value="RNA_pol_Rpc34"/>
    <property type="match status" value="1"/>
</dbReference>
<keyword evidence="3 6" id="KW-0240">DNA-directed RNA polymerase</keyword>
<dbReference type="GO" id="GO:0005666">
    <property type="term" value="C:RNA polymerase III complex"/>
    <property type="evidence" value="ECO:0007669"/>
    <property type="project" value="UniProtKB-UniRule"/>
</dbReference>
<organism evidence="8 9">
    <name type="scientific">Pseudomassariella vexata</name>
    <dbReference type="NCBI Taxonomy" id="1141098"/>
    <lineage>
        <taxon>Eukaryota</taxon>
        <taxon>Fungi</taxon>
        <taxon>Dikarya</taxon>
        <taxon>Ascomycota</taxon>
        <taxon>Pezizomycotina</taxon>
        <taxon>Sordariomycetes</taxon>
        <taxon>Xylariomycetidae</taxon>
        <taxon>Amphisphaeriales</taxon>
        <taxon>Pseudomassariaceae</taxon>
        <taxon>Pseudomassariella</taxon>
    </lineage>
</organism>
<comment type="function">
    <text evidence="6">DNA-dependent RNA polymerase catalyzes the transcription of DNA into RNA using the four ribonucleoside triphosphates as substrates. Specific peripheric component of RNA polymerase III which synthesizes small RNAs, such as 5S rRNA and tRNAs.</text>
</comment>
<protein>
    <recommendedName>
        <fullName evidence="6">DNA-directed RNA polymerase III subunit RPC6</fullName>
        <shortName evidence="6">RNA polymerase III subunit C6</shortName>
    </recommendedName>
</protein>
<keyword evidence="5 6" id="KW-0539">Nucleus</keyword>
<evidence type="ECO:0000313" key="8">
    <source>
        <dbReference type="EMBL" id="ORY57763.1"/>
    </source>
</evidence>
<dbReference type="InterPro" id="IPR007832">
    <property type="entry name" value="RNA_pol_Rpc34"/>
</dbReference>
<feature type="region of interest" description="Disordered" evidence="7">
    <location>
        <begin position="232"/>
        <end position="262"/>
    </location>
</feature>
<dbReference type="OrthoDB" id="613763at2759"/>
<dbReference type="Gene3D" id="1.10.10.10">
    <property type="entry name" value="Winged helix-like DNA-binding domain superfamily/Winged helix DNA-binding domain"/>
    <property type="match status" value="1"/>
</dbReference>
<dbReference type="PIRSF" id="PIRSF028763">
    <property type="entry name" value="RNA_pol_Rpc34"/>
    <property type="match status" value="1"/>
</dbReference>
<dbReference type="AlphaFoldDB" id="A0A1Y2DEQ2"/>
<gene>
    <name evidence="8" type="ORF">BCR38DRAFT_448603</name>
</gene>
<comment type="caution">
    <text evidence="8">The sequence shown here is derived from an EMBL/GenBank/DDBJ whole genome shotgun (WGS) entry which is preliminary data.</text>
</comment>
<dbReference type="InParanoid" id="A0A1Y2DEQ2"/>
<sequence length="387" mass="42848">MDDQTSILKDQLYSACEQKLDPDGEGEKAYDRLFSQDDLFSLDVVPPKDLKTLMKLISMLTNDYLFIPVNTNNGPAWRLRPEIEAAKYSSLSVNQRMIYSLIDNAGADGVWNQQLRLRTNMEENLVKKVLKELEGKRLISSFTHVENAARKMWIKSSIKPSLKATGGAWFTDGDLDESLIGMISEVVYTLVKKHGAYFSDGSRSKARDGSISPVLPKKVIKGSTSDAALAARGKKRTADDMEVDGAPEVPVSPSKARKAKSGPVLLPMPAGYKGYITVPELTAQIARSNVTKGTKLKESDIKQLLDVLVYDGRIEYVKVGKREGYRASRISKQDPTFNVSLDTVDTDEPRHNGLTTAPCGRCPVFDLCEEGGPVWAGGCEYFDRWLI</sequence>
<dbReference type="EMBL" id="MCFJ01000018">
    <property type="protein sequence ID" value="ORY57763.1"/>
    <property type="molecule type" value="Genomic_DNA"/>
</dbReference>
<dbReference type="PANTHER" id="PTHR12780">
    <property type="entry name" value="RNA POLYMERASE III DNA DIRECTED , 39KD SUBUNIT-RELATED"/>
    <property type="match status" value="1"/>
</dbReference>
<reference evidence="8 9" key="1">
    <citation type="submission" date="2016-07" db="EMBL/GenBank/DDBJ databases">
        <title>Pervasive Adenine N6-methylation of Active Genes in Fungi.</title>
        <authorList>
            <consortium name="DOE Joint Genome Institute"/>
            <person name="Mondo S.J."/>
            <person name="Dannebaum R.O."/>
            <person name="Kuo R.C."/>
            <person name="Labutti K."/>
            <person name="Haridas S."/>
            <person name="Kuo A."/>
            <person name="Salamov A."/>
            <person name="Ahrendt S.R."/>
            <person name="Lipzen A."/>
            <person name="Sullivan W."/>
            <person name="Andreopoulos W.B."/>
            <person name="Clum A."/>
            <person name="Lindquist E."/>
            <person name="Daum C."/>
            <person name="Ramamoorthy G.K."/>
            <person name="Gryganskyi A."/>
            <person name="Culley D."/>
            <person name="Magnuson J.K."/>
            <person name="James T.Y."/>
            <person name="O'Malley M.A."/>
            <person name="Stajich J.E."/>
            <person name="Spatafora J.W."/>
            <person name="Visel A."/>
            <person name="Grigoriev I.V."/>
        </authorList>
    </citation>
    <scope>NUCLEOTIDE SEQUENCE [LARGE SCALE GENOMIC DNA]</scope>
    <source>
        <strain evidence="8 9">CBS 129021</strain>
    </source>
</reference>
<proteinExistence type="inferred from homology"/>
<accession>A0A1Y2DEQ2</accession>
<dbReference type="GO" id="GO:0006383">
    <property type="term" value="P:transcription by RNA polymerase III"/>
    <property type="evidence" value="ECO:0007669"/>
    <property type="project" value="UniProtKB-UniRule"/>
</dbReference>
<name>A0A1Y2DEQ2_9PEZI</name>
<comment type="similarity">
    <text evidence="2 6">Belongs to the eukaryotic RPC34/RPC39 RNA polymerase subunit family.</text>
</comment>
<comment type="subcellular location">
    <subcellularLocation>
        <location evidence="1 6">Nucleus</location>
    </subcellularLocation>
</comment>
<dbReference type="InterPro" id="IPR036390">
    <property type="entry name" value="WH_DNA-bd_sf"/>
</dbReference>
<evidence type="ECO:0000256" key="5">
    <source>
        <dbReference type="ARBA" id="ARBA00023242"/>
    </source>
</evidence>
<evidence type="ECO:0000256" key="1">
    <source>
        <dbReference type="ARBA" id="ARBA00004123"/>
    </source>
</evidence>
<evidence type="ECO:0000256" key="3">
    <source>
        <dbReference type="ARBA" id="ARBA00022478"/>
    </source>
</evidence>
<dbReference type="Proteomes" id="UP000193689">
    <property type="component" value="Unassembled WGS sequence"/>
</dbReference>
<dbReference type="RefSeq" id="XP_040710892.1">
    <property type="nucleotide sequence ID" value="XM_040861233.1"/>
</dbReference>
<dbReference type="InterPro" id="IPR036388">
    <property type="entry name" value="WH-like_DNA-bd_sf"/>
</dbReference>
<dbReference type="STRING" id="1141098.A0A1Y2DEQ2"/>
<dbReference type="SUPFAM" id="SSF46785">
    <property type="entry name" value="Winged helix' DNA-binding domain"/>
    <property type="match status" value="1"/>
</dbReference>
<evidence type="ECO:0000256" key="6">
    <source>
        <dbReference type="PIRNR" id="PIRNR028763"/>
    </source>
</evidence>
<evidence type="ECO:0000313" key="9">
    <source>
        <dbReference type="Proteomes" id="UP000193689"/>
    </source>
</evidence>
<keyword evidence="9" id="KW-1185">Reference proteome</keyword>
<evidence type="ECO:0000256" key="2">
    <source>
        <dbReference type="ARBA" id="ARBA00011038"/>
    </source>
</evidence>
<dbReference type="InterPro" id="IPR016049">
    <property type="entry name" value="RNA_pol_Rpc34-like"/>
</dbReference>
<dbReference type="GeneID" id="63777445"/>
<evidence type="ECO:0000256" key="4">
    <source>
        <dbReference type="ARBA" id="ARBA00023163"/>
    </source>
</evidence>
<keyword evidence="4 6" id="KW-0804">Transcription</keyword>